<name>A0A1L9NQA6_ASPTC</name>
<keyword evidence="3" id="KW-1185">Reference proteome</keyword>
<evidence type="ECO:0000313" key="2">
    <source>
        <dbReference type="EMBL" id="OJI91294.1"/>
    </source>
</evidence>
<dbReference type="OrthoDB" id="5365320at2759"/>
<dbReference type="Proteomes" id="UP000184304">
    <property type="component" value="Unassembled WGS sequence"/>
</dbReference>
<dbReference type="EMBL" id="KV878176">
    <property type="protein sequence ID" value="OJI91294.1"/>
    <property type="molecule type" value="Genomic_DNA"/>
</dbReference>
<reference evidence="3" key="1">
    <citation type="journal article" date="2017" name="Genome Biol.">
        <title>Comparative genomics reveals high biological diversity and specific adaptations in the industrially and medically important fungal genus Aspergillus.</title>
        <authorList>
            <person name="de Vries R.P."/>
            <person name="Riley R."/>
            <person name="Wiebenga A."/>
            <person name="Aguilar-Osorio G."/>
            <person name="Amillis S."/>
            <person name="Uchima C.A."/>
            <person name="Anderluh G."/>
            <person name="Asadollahi M."/>
            <person name="Askin M."/>
            <person name="Barry K."/>
            <person name="Battaglia E."/>
            <person name="Bayram O."/>
            <person name="Benocci T."/>
            <person name="Braus-Stromeyer S.A."/>
            <person name="Caldana C."/>
            <person name="Canovas D."/>
            <person name="Cerqueira G.C."/>
            <person name="Chen F."/>
            <person name="Chen W."/>
            <person name="Choi C."/>
            <person name="Clum A."/>
            <person name="Dos Santos R.A."/>
            <person name="Damasio A.R."/>
            <person name="Diallinas G."/>
            <person name="Emri T."/>
            <person name="Fekete E."/>
            <person name="Flipphi M."/>
            <person name="Freyberg S."/>
            <person name="Gallo A."/>
            <person name="Gournas C."/>
            <person name="Habgood R."/>
            <person name="Hainaut M."/>
            <person name="Harispe M.L."/>
            <person name="Henrissat B."/>
            <person name="Hilden K.S."/>
            <person name="Hope R."/>
            <person name="Hossain A."/>
            <person name="Karabika E."/>
            <person name="Karaffa L."/>
            <person name="Karanyi Z."/>
            <person name="Krasevec N."/>
            <person name="Kuo A."/>
            <person name="Kusch H."/>
            <person name="LaButti K."/>
            <person name="Lagendijk E.L."/>
            <person name="Lapidus A."/>
            <person name="Levasseur A."/>
            <person name="Lindquist E."/>
            <person name="Lipzen A."/>
            <person name="Logrieco A.F."/>
            <person name="MacCabe A."/>
            <person name="Maekelae M.R."/>
            <person name="Malavazi I."/>
            <person name="Melin P."/>
            <person name="Meyer V."/>
            <person name="Mielnichuk N."/>
            <person name="Miskei M."/>
            <person name="Molnar A.P."/>
            <person name="Mule G."/>
            <person name="Ngan C.Y."/>
            <person name="Orejas M."/>
            <person name="Orosz E."/>
            <person name="Ouedraogo J.P."/>
            <person name="Overkamp K.M."/>
            <person name="Park H.-S."/>
            <person name="Perrone G."/>
            <person name="Piumi F."/>
            <person name="Punt P.J."/>
            <person name="Ram A.F."/>
            <person name="Ramon A."/>
            <person name="Rauscher S."/>
            <person name="Record E."/>
            <person name="Riano-Pachon D.M."/>
            <person name="Robert V."/>
            <person name="Roehrig J."/>
            <person name="Ruller R."/>
            <person name="Salamov A."/>
            <person name="Salih N.S."/>
            <person name="Samson R.A."/>
            <person name="Sandor E."/>
            <person name="Sanguinetti M."/>
            <person name="Schuetze T."/>
            <person name="Sepcic K."/>
            <person name="Shelest E."/>
            <person name="Sherlock G."/>
            <person name="Sophianopoulou V."/>
            <person name="Squina F.M."/>
            <person name="Sun H."/>
            <person name="Susca A."/>
            <person name="Todd R.B."/>
            <person name="Tsang A."/>
            <person name="Unkles S.E."/>
            <person name="van de Wiele N."/>
            <person name="van Rossen-Uffink D."/>
            <person name="Oliveira J.V."/>
            <person name="Vesth T.C."/>
            <person name="Visser J."/>
            <person name="Yu J.-H."/>
            <person name="Zhou M."/>
            <person name="Andersen M.R."/>
            <person name="Archer D.B."/>
            <person name="Baker S.E."/>
            <person name="Benoit I."/>
            <person name="Brakhage A.A."/>
            <person name="Braus G.H."/>
            <person name="Fischer R."/>
            <person name="Frisvad J.C."/>
            <person name="Goldman G.H."/>
            <person name="Houbraken J."/>
            <person name="Oakley B."/>
            <person name="Pocsi I."/>
            <person name="Scazzocchio C."/>
            <person name="Seiboth B."/>
            <person name="vanKuyk P.A."/>
            <person name="Wortman J."/>
            <person name="Dyer P.S."/>
            <person name="Grigoriev I.V."/>
        </authorList>
    </citation>
    <scope>NUCLEOTIDE SEQUENCE [LARGE SCALE GENOMIC DNA]</scope>
    <source>
        <strain evidence="3">CBS 134.48</strain>
    </source>
</reference>
<dbReference type="InterPro" id="IPR036047">
    <property type="entry name" value="F-box-like_dom_sf"/>
</dbReference>
<evidence type="ECO:0000259" key="1">
    <source>
        <dbReference type="PROSITE" id="PS50181"/>
    </source>
</evidence>
<dbReference type="VEuPathDB" id="FungiDB:ASPTUDRAFT_52971"/>
<accession>A0A1L9NQA6</accession>
<feature type="domain" description="F-box" evidence="1">
    <location>
        <begin position="4"/>
        <end position="52"/>
    </location>
</feature>
<evidence type="ECO:0000313" key="3">
    <source>
        <dbReference type="Proteomes" id="UP000184304"/>
    </source>
</evidence>
<dbReference type="SUPFAM" id="SSF81383">
    <property type="entry name" value="F-box domain"/>
    <property type="match status" value="1"/>
</dbReference>
<dbReference type="PROSITE" id="PS50181">
    <property type="entry name" value="FBOX"/>
    <property type="match status" value="1"/>
</dbReference>
<gene>
    <name evidence="2" type="ORF">ASPTUDRAFT_52971</name>
</gene>
<dbReference type="InterPro" id="IPR001810">
    <property type="entry name" value="F-box_dom"/>
</dbReference>
<organism evidence="2 3">
    <name type="scientific">Aspergillus tubingensis (strain CBS 134.48)</name>
    <dbReference type="NCBI Taxonomy" id="767770"/>
    <lineage>
        <taxon>Eukaryota</taxon>
        <taxon>Fungi</taxon>
        <taxon>Dikarya</taxon>
        <taxon>Ascomycota</taxon>
        <taxon>Pezizomycotina</taxon>
        <taxon>Eurotiomycetes</taxon>
        <taxon>Eurotiomycetidae</taxon>
        <taxon>Eurotiales</taxon>
        <taxon>Aspergillaceae</taxon>
        <taxon>Aspergillus</taxon>
        <taxon>Aspergillus subgen. Circumdati</taxon>
    </lineage>
</organism>
<sequence length="266" mass="31476">MPTLSGEDPIPTEIIIRIYGELSFTDAFNLAATCRQLRLILDTNTPTIYKRLRKQISGEKYARLLLVDQGTLGIHHLRRLRRNSRKVEKAIDKFDHVILPDIQMATPHIGDQYYHRNPDLLHLTPTERHRFTRSYYQVWSLFLLDGPSRKRRYQSMLLKHLHFANEILGFMLRLTEVLEPAVPVGSKWLDLLLEFENYLYGLYYSLYGQRVIPFWDGSIANAGKLKYMWDHCQLFFKTALCTYPWRKPAQGPVKEERVWNYETDEE</sequence>
<proteinExistence type="predicted"/>
<protein>
    <recommendedName>
        <fullName evidence="1">F-box domain-containing protein</fullName>
    </recommendedName>
</protein>
<dbReference type="AlphaFoldDB" id="A0A1L9NQA6"/>